<evidence type="ECO:0000313" key="4">
    <source>
        <dbReference type="EMBL" id="ETO00917.1"/>
    </source>
</evidence>
<evidence type="ECO:0000313" key="5">
    <source>
        <dbReference type="Proteomes" id="UP000023152"/>
    </source>
</evidence>
<keyword evidence="5" id="KW-1185">Reference proteome</keyword>
<feature type="repeat" description="WD" evidence="3">
    <location>
        <begin position="147"/>
        <end position="190"/>
    </location>
</feature>
<gene>
    <name evidence="4" type="ORF">RFI_36523</name>
</gene>
<keyword evidence="2" id="KW-0677">Repeat</keyword>
<dbReference type="Gene3D" id="2.130.10.10">
    <property type="entry name" value="YVTN repeat-like/Quinoprotein amine dehydrogenase"/>
    <property type="match status" value="1"/>
</dbReference>
<dbReference type="PROSITE" id="PS00678">
    <property type="entry name" value="WD_REPEATS_1"/>
    <property type="match status" value="2"/>
</dbReference>
<reference evidence="4 5" key="1">
    <citation type="journal article" date="2013" name="Curr. Biol.">
        <title>The Genome of the Foraminiferan Reticulomyxa filosa.</title>
        <authorList>
            <person name="Glockner G."/>
            <person name="Hulsmann N."/>
            <person name="Schleicher M."/>
            <person name="Noegel A.A."/>
            <person name="Eichinger L."/>
            <person name="Gallinger C."/>
            <person name="Pawlowski J."/>
            <person name="Sierra R."/>
            <person name="Euteneuer U."/>
            <person name="Pillet L."/>
            <person name="Moustafa A."/>
            <person name="Platzer M."/>
            <person name="Groth M."/>
            <person name="Szafranski K."/>
            <person name="Schliwa M."/>
        </authorList>
    </citation>
    <scope>NUCLEOTIDE SEQUENCE [LARGE SCALE GENOMIC DNA]</scope>
</reference>
<dbReference type="PANTHER" id="PTHR22847:SF637">
    <property type="entry name" value="WD REPEAT DOMAIN 5B"/>
    <property type="match status" value="1"/>
</dbReference>
<dbReference type="InterPro" id="IPR019775">
    <property type="entry name" value="WD40_repeat_CS"/>
</dbReference>
<feature type="repeat" description="WD" evidence="3">
    <location>
        <begin position="191"/>
        <end position="238"/>
    </location>
</feature>
<dbReference type="SUPFAM" id="SSF50978">
    <property type="entry name" value="WD40 repeat-like"/>
    <property type="match status" value="1"/>
</dbReference>
<dbReference type="InterPro" id="IPR015943">
    <property type="entry name" value="WD40/YVTN_repeat-like_dom_sf"/>
</dbReference>
<dbReference type="InterPro" id="IPR036322">
    <property type="entry name" value="WD40_repeat_dom_sf"/>
</dbReference>
<evidence type="ECO:0000256" key="3">
    <source>
        <dbReference type="PROSITE-ProRule" id="PRU00221"/>
    </source>
</evidence>
<proteinExistence type="predicted"/>
<keyword evidence="1 3" id="KW-0853">WD repeat</keyword>
<dbReference type="Pfam" id="PF00400">
    <property type="entry name" value="WD40"/>
    <property type="match status" value="2"/>
</dbReference>
<sequence length="245" mass="29095">MNTYPTIYSAFEQLIAQRKAFLLIKNSQNKIIVTDYCDTKNITFIFHFKCLFSFYKQKLKHFFYLASSKNISTEDQKSYKNELKLINQSESSLSLKEEVQIIIRHWIRIFHIELGWIENFDKLVFNYAFTFFMFDTFLSSSKLINTFTGHTNAVLSIDYSTFNDCQLICSGSDDMTVRVWDVDNNKQIPSFNKHSSYVCCVKFSSYHYHYHRQNVICSSSTDKTIRFWDFKHNKQIQIFNGRTNS</sequence>
<comment type="caution">
    <text evidence="4">The sequence shown here is derived from an EMBL/GenBank/DDBJ whole genome shotgun (WGS) entry which is preliminary data.</text>
</comment>
<evidence type="ECO:0000256" key="2">
    <source>
        <dbReference type="ARBA" id="ARBA00022737"/>
    </source>
</evidence>
<accession>X6LIG1</accession>
<dbReference type="PROSITE" id="PS50082">
    <property type="entry name" value="WD_REPEATS_2"/>
    <property type="match status" value="2"/>
</dbReference>
<evidence type="ECO:0000256" key="1">
    <source>
        <dbReference type="ARBA" id="ARBA00022574"/>
    </source>
</evidence>
<dbReference type="PROSITE" id="PS50294">
    <property type="entry name" value="WD_REPEATS_REGION"/>
    <property type="match status" value="1"/>
</dbReference>
<name>X6LIG1_RETFI</name>
<protein>
    <submittedName>
        <fullName evidence="4">WD-40 repeat protein</fullName>
    </submittedName>
</protein>
<dbReference type="InterPro" id="IPR001680">
    <property type="entry name" value="WD40_rpt"/>
</dbReference>
<organism evidence="4 5">
    <name type="scientific">Reticulomyxa filosa</name>
    <dbReference type="NCBI Taxonomy" id="46433"/>
    <lineage>
        <taxon>Eukaryota</taxon>
        <taxon>Sar</taxon>
        <taxon>Rhizaria</taxon>
        <taxon>Retaria</taxon>
        <taxon>Foraminifera</taxon>
        <taxon>Monothalamids</taxon>
        <taxon>Reticulomyxidae</taxon>
        <taxon>Reticulomyxa</taxon>
    </lineage>
</organism>
<dbReference type="EMBL" id="ASPP01039676">
    <property type="protein sequence ID" value="ETO00917.1"/>
    <property type="molecule type" value="Genomic_DNA"/>
</dbReference>
<dbReference type="SMART" id="SM00320">
    <property type="entry name" value="WD40"/>
    <property type="match status" value="2"/>
</dbReference>
<dbReference type="Proteomes" id="UP000023152">
    <property type="component" value="Unassembled WGS sequence"/>
</dbReference>
<dbReference type="GO" id="GO:1990234">
    <property type="term" value="C:transferase complex"/>
    <property type="evidence" value="ECO:0007669"/>
    <property type="project" value="UniProtKB-ARBA"/>
</dbReference>
<dbReference type="AlphaFoldDB" id="X6LIG1"/>
<feature type="non-terminal residue" evidence="4">
    <location>
        <position position="245"/>
    </location>
</feature>
<dbReference type="PANTHER" id="PTHR22847">
    <property type="entry name" value="WD40 REPEAT PROTEIN"/>
    <property type="match status" value="1"/>
</dbReference>